<feature type="non-terminal residue" evidence="7">
    <location>
        <position position="1"/>
    </location>
</feature>
<organism evidence="7 8">
    <name type="scientific">Arsenicicoccus cauae</name>
    <dbReference type="NCBI Taxonomy" id="2663847"/>
    <lineage>
        <taxon>Bacteria</taxon>
        <taxon>Bacillati</taxon>
        <taxon>Actinomycetota</taxon>
        <taxon>Actinomycetes</taxon>
        <taxon>Micrococcales</taxon>
        <taxon>Intrasporangiaceae</taxon>
        <taxon>Arsenicicoccus</taxon>
    </lineage>
</organism>
<keyword evidence="3 6" id="KW-0815">Transposition</keyword>
<comment type="function">
    <text evidence="1 6">Required for the transposition of the insertion element.</text>
</comment>
<comment type="caution">
    <text evidence="7">The sequence shown here is derived from an EMBL/GenBank/DDBJ whole genome shotgun (WGS) entry which is preliminary data.</text>
</comment>
<dbReference type="PANTHER" id="PTHR33217:SF7">
    <property type="entry name" value="TRANSPOSASE FOR INSERTION SEQUENCE ELEMENT IS1081"/>
    <property type="match status" value="1"/>
</dbReference>
<evidence type="ECO:0000256" key="5">
    <source>
        <dbReference type="ARBA" id="ARBA00023172"/>
    </source>
</evidence>
<keyword evidence="8" id="KW-1185">Reference proteome</keyword>
<sequence>ATGVTEHGRREILGLDVGDSEDEVFWRAFLIGLKKRGLGGVQLVISDQHAGLVAALTRVFQGSSHQRCRVHFIRNVLAHVPKAETEMVAAVFRTIFAQPDLASMAKQWDKVRDDLASRYPKTGPLMDGAKAEVLAFAAFPREHWRKIWSTNPLERLNKEIKRRSRVVGIFPNEAAVIRLIGAVLADTHDEWQVDDRRYLSEGSMAKLYPTRDTETVALEKSDR</sequence>
<keyword evidence="5 6" id="KW-0233">DNA recombination</keyword>
<evidence type="ECO:0000256" key="4">
    <source>
        <dbReference type="ARBA" id="ARBA00023125"/>
    </source>
</evidence>
<comment type="similarity">
    <text evidence="2 6">Belongs to the transposase mutator family.</text>
</comment>
<proteinExistence type="inferred from homology"/>
<keyword evidence="4 6" id="KW-0238">DNA-binding</keyword>
<protein>
    <recommendedName>
        <fullName evidence="6">Mutator family transposase</fullName>
    </recommendedName>
</protein>
<evidence type="ECO:0000256" key="6">
    <source>
        <dbReference type="RuleBase" id="RU365089"/>
    </source>
</evidence>
<evidence type="ECO:0000256" key="2">
    <source>
        <dbReference type="ARBA" id="ARBA00010961"/>
    </source>
</evidence>
<evidence type="ECO:0000256" key="3">
    <source>
        <dbReference type="ARBA" id="ARBA00022578"/>
    </source>
</evidence>
<dbReference type="NCBIfam" id="NF033543">
    <property type="entry name" value="transpos_IS256"/>
    <property type="match status" value="1"/>
</dbReference>
<dbReference type="RefSeq" id="WP_154594531.1">
    <property type="nucleotide sequence ID" value="NZ_WLVL01000055.1"/>
</dbReference>
<dbReference type="GO" id="GO:0004803">
    <property type="term" value="F:transposase activity"/>
    <property type="evidence" value="ECO:0007669"/>
    <property type="project" value="UniProtKB-UniRule"/>
</dbReference>
<gene>
    <name evidence="7" type="ORF">GGG17_15130</name>
</gene>
<evidence type="ECO:0000256" key="1">
    <source>
        <dbReference type="ARBA" id="ARBA00002190"/>
    </source>
</evidence>
<keyword evidence="6" id="KW-0814">Transposable element</keyword>
<dbReference type="Pfam" id="PF00872">
    <property type="entry name" value="Transposase_mut"/>
    <property type="match status" value="1"/>
</dbReference>
<evidence type="ECO:0000313" key="7">
    <source>
        <dbReference type="EMBL" id="MTB73268.1"/>
    </source>
</evidence>
<dbReference type="AlphaFoldDB" id="A0A6I3IG49"/>
<evidence type="ECO:0000313" key="8">
    <source>
        <dbReference type="Proteomes" id="UP000431092"/>
    </source>
</evidence>
<dbReference type="GO" id="GO:0006313">
    <property type="term" value="P:DNA transposition"/>
    <property type="evidence" value="ECO:0007669"/>
    <property type="project" value="UniProtKB-UniRule"/>
</dbReference>
<dbReference type="GO" id="GO:0003677">
    <property type="term" value="F:DNA binding"/>
    <property type="evidence" value="ECO:0007669"/>
    <property type="project" value="UniProtKB-UniRule"/>
</dbReference>
<dbReference type="EMBL" id="WLVL01000055">
    <property type="protein sequence ID" value="MTB73268.1"/>
    <property type="molecule type" value="Genomic_DNA"/>
</dbReference>
<name>A0A6I3IG49_9MICO</name>
<reference evidence="7 8" key="1">
    <citation type="submission" date="2019-11" db="EMBL/GenBank/DDBJ databases">
        <title>Whole genome sequencing identifies a novel species of the genus Arsenicicoccus isolated from human blood.</title>
        <authorList>
            <person name="Jeong J.H."/>
            <person name="Kweon O.J."/>
            <person name="Kim H.R."/>
            <person name="Kim T.-H."/>
            <person name="Ha S.-M."/>
            <person name="Lee M.-K."/>
        </authorList>
    </citation>
    <scope>NUCLEOTIDE SEQUENCE [LARGE SCALE GENOMIC DNA]</scope>
    <source>
        <strain evidence="7 8">MKL-02</strain>
    </source>
</reference>
<dbReference type="Proteomes" id="UP000431092">
    <property type="component" value="Unassembled WGS sequence"/>
</dbReference>
<dbReference type="InterPro" id="IPR001207">
    <property type="entry name" value="Transposase_mutator"/>
</dbReference>
<accession>A0A6I3IG49</accession>
<dbReference type="PANTHER" id="PTHR33217">
    <property type="entry name" value="TRANSPOSASE FOR INSERTION SEQUENCE ELEMENT IS1081"/>
    <property type="match status" value="1"/>
</dbReference>